<proteinExistence type="predicted"/>
<sequence length="742" mass="84566">MYEPISHDDIDLSNDSPDVCVLSPVSVSCSSSVESTAAPSQNIDNIPKTIKNNFFINITKYETNWSGECLLCKKIQYDSIGVTSNMNRHVKSQHKTAYHEWINQLDQLSNKSQKRMSDVFMKTNETKRKSSNSKSFYNNNHPRQIQLSQSILENLIVDLGLPLSIVERDAFIKFMSVIDPKFAITSRRTLSRTTIPRLFTAMNDELKKFCNQSNFISLTLDIWTDRRLRAFFAMTGHAFVDNTLKSYVLCFLPLHGSHTVNLLLQTYENVISMFDIQTKLVRLVTDNAANNIKAFENLIIPGFEHYFNIEDNDNDEIESDIDLDGFSDDDDAKEESYHQVIHDNAINIIESIKHSFDNVAANSESLRIPCFAHTIQLVVNDGLKQISSIQSALVKVSKIAKLSHTSTIFAEKLEHIGKSIPKANKTRWNSQFNTVEKVLNIPPSELNEILVFVKHKDFCLLAKDYQMLNEFLSLLTLFAEATILTQSENTPSISFIAPTVLTIYHDLLYEQSNILYTSSLCSSLLTSLVSRFGGLLEELGVIIDKSILQKSSSELYRDQIFIYSPFLDGKFKLHWIMESSLPLETKNILCEKIKNLICDNCIVLQHNNSSTTTPRLNAADDDRSSKTATAKTTPKRKSLFSNIERKNIKKQKLDNLAFIKDEINIYLNDDDNDSNRFILIDQSIKYKALNYLAKKVFTVPATSSPVERVFSQSGFIFRQHRSKMSRKTLQMLTMLKCNQGLM</sequence>
<evidence type="ECO:0000256" key="4">
    <source>
        <dbReference type="ARBA" id="ARBA00022833"/>
    </source>
</evidence>
<feature type="region of interest" description="Disordered" evidence="6">
    <location>
        <begin position="612"/>
        <end position="634"/>
    </location>
</feature>
<evidence type="ECO:0000256" key="6">
    <source>
        <dbReference type="SAM" id="MobiDB-lite"/>
    </source>
</evidence>
<dbReference type="InterPro" id="IPR012337">
    <property type="entry name" value="RNaseH-like_sf"/>
</dbReference>
<evidence type="ECO:0000313" key="10">
    <source>
        <dbReference type="Proteomes" id="UP000663824"/>
    </source>
</evidence>
<dbReference type="Proteomes" id="UP000676336">
    <property type="component" value="Unassembled WGS sequence"/>
</dbReference>
<dbReference type="EMBL" id="CAJOBI010067222">
    <property type="protein sequence ID" value="CAF4441575.1"/>
    <property type="molecule type" value="Genomic_DNA"/>
</dbReference>
<feature type="domain" description="HAT C-terminal dimerisation" evidence="7">
    <location>
        <begin position="682"/>
        <end position="736"/>
    </location>
</feature>
<keyword evidence="4" id="KW-0862">Zinc</keyword>
<dbReference type="PANTHER" id="PTHR46481">
    <property type="entry name" value="ZINC FINGER BED DOMAIN-CONTAINING PROTEIN 4"/>
    <property type="match status" value="1"/>
</dbReference>
<dbReference type="InterPro" id="IPR052035">
    <property type="entry name" value="ZnF_BED_domain_contain"/>
</dbReference>
<keyword evidence="3" id="KW-0863">Zinc-finger</keyword>
<reference evidence="8" key="1">
    <citation type="submission" date="2021-02" db="EMBL/GenBank/DDBJ databases">
        <authorList>
            <person name="Nowell W R."/>
        </authorList>
    </citation>
    <scope>NUCLEOTIDE SEQUENCE</scope>
</reference>
<dbReference type="GO" id="GO:0046983">
    <property type="term" value="F:protein dimerization activity"/>
    <property type="evidence" value="ECO:0007669"/>
    <property type="project" value="InterPro"/>
</dbReference>
<protein>
    <recommendedName>
        <fullName evidence="7">HAT C-terminal dimerisation domain-containing protein</fullName>
    </recommendedName>
</protein>
<name>A0A816WQ46_9BILA</name>
<gene>
    <name evidence="8" type="ORF">MBJ925_LOCUS28776</name>
    <name evidence="9" type="ORF">SMN809_LOCUS32308</name>
</gene>
<dbReference type="Proteomes" id="UP000663824">
    <property type="component" value="Unassembled WGS sequence"/>
</dbReference>
<keyword evidence="2" id="KW-0479">Metal-binding</keyword>
<accession>A0A816WQ46</accession>
<evidence type="ECO:0000313" key="8">
    <source>
        <dbReference type="EMBL" id="CAF2137055.1"/>
    </source>
</evidence>
<evidence type="ECO:0000313" key="9">
    <source>
        <dbReference type="EMBL" id="CAF4441575.1"/>
    </source>
</evidence>
<dbReference type="SUPFAM" id="SSF53098">
    <property type="entry name" value="Ribonuclease H-like"/>
    <property type="match status" value="1"/>
</dbReference>
<comment type="subcellular location">
    <subcellularLocation>
        <location evidence="1">Nucleus</location>
    </subcellularLocation>
</comment>
<dbReference type="GO" id="GO:0005634">
    <property type="term" value="C:nucleus"/>
    <property type="evidence" value="ECO:0007669"/>
    <property type="project" value="UniProtKB-SubCell"/>
</dbReference>
<evidence type="ECO:0000256" key="3">
    <source>
        <dbReference type="ARBA" id="ARBA00022771"/>
    </source>
</evidence>
<organism evidence="8 10">
    <name type="scientific">Rotaria magnacalcarata</name>
    <dbReference type="NCBI Taxonomy" id="392030"/>
    <lineage>
        <taxon>Eukaryota</taxon>
        <taxon>Metazoa</taxon>
        <taxon>Spiralia</taxon>
        <taxon>Gnathifera</taxon>
        <taxon>Rotifera</taxon>
        <taxon>Eurotatoria</taxon>
        <taxon>Bdelloidea</taxon>
        <taxon>Philodinida</taxon>
        <taxon>Philodinidae</taxon>
        <taxon>Rotaria</taxon>
    </lineage>
</organism>
<evidence type="ECO:0000259" key="7">
    <source>
        <dbReference type="Pfam" id="PF05699"/>
    </source>
</evidence>
<evidence type="ECO:0000256" key="2">
    <source>
        <dbReference type="ARBA" id="ARBA00022723"/>
    </source>
</evidence>
<dbReference type="Pfam" id="PF05699">
    <property type="entry name" value="Dimer_Tnp_hAT"/>
    <property type="match status" value="1"/>
</dbReference>
<dbReference type="PANTHER" id="PTHR46481:SF10">
    <property type="entry name" value="ZINC FINGER BED DOMAIN-CONTAINING PROTEIN 39"/>
    <property type="match status" value="1"/>
</dbReference>
<comment type="caution">
    <text evidence="8">The sequence shown here is derived from an EMBL/GenBank/DDBJ whole genome shotgun (WGS) entry which is preliminary data.</text>
</comment>
<evidence type="ECO:0000256" key="5">
    <source>
        <dbReference type="ARBA" id="ARBA00023242"/>
    </source>
</evidence>
<evidence type="ECO:0000256" key="1">
    <source>
        <dbReference type="ARBA" id="ARBA00004123"/>
    </source>
</evidence>
<dbReference type="AlphaFoldDB" id="A0A816WQ46"/>
<dbReference type="EMBL" id="CAJNRE010015431">
    <property type="protein sequence ID" value="CAF2137055.1"/>
    <property type="molecule type" value="Genomic_DNA"/>
</dbReference>
<keyword evidence="5" id="KW-0539">Nucleus</keyword>
<dbReference type="InterPro" id="IPR008906">
    <property type="entry name" value="HATC_C_dom"/>
</dbReference>
<dbReference type="GO" id="GO:0008270">
    <property type="term" value="F:zinc ion binding"/>
    <property type="evidence" value="ECO:0007669"/>
    <property type="project" value="UniProtKB-KW"/>
</dbReference>